<evidence type="ECO:0000313" key="2">
    <source>
        <dbReference type="Proteomes" id="UP000638732"/>
    </source>
</evidence>
<dbReference type="InterPro" id="IPR011042">
    <property type="entry name" value="6-blade_b-propeller_TolB-like"/>
</dbReference>
<organism evidence="1 2">
    <name type="scientific">Mucilaginibacter agri</name>
    <dbReference type="NCBI Taxonomy" id="2695265"/>
    <lineage>
        <taxon>Bacteria</taxon>
        <taxon>Pseudomonadati</taxon>
        <taxon>Bacteroidota</taxon>
        <taxon>Sphingobacteriia</taxon>
        <taxon>Sphingobacteriales</taxon>
        <taxon>Sphingobacteriaceae</taxon>
        <taxon>Mucilaginibacter</taxon>
    </lineage>
</organism>
<sequence length="357" mass="39330">MKINIYKLIIISVVLSLSSCKKDELSNSVQPTNAKQGELQVATNAADGHLPLTVVTIAGKYNIEGYVDAAGDQARFLGVAGIDLADDGSIYLADTYNSKIRKITLPNIVSTVNIPPNSLGETLFQPNNIRVQQNGTINITAAEYEYQNQRSRFWIVANGATTSFTPPRHNTEYTYYALAKDPYNSYLFTGGIRNTYPNGENFQQAFIEKFQPDAAGTYGKDTYYVPRPSGFDDVHDVTSLFCGYNAVKYIVLHSEKICKLTPSGVFQDLFPNQKFTQVSDIIANKDGKTLYIADNGAIKSIINGTVRYLVGPHTDLHGSDGVGPKADVYAFKMALSKDESTIYFTDGYSTVRKLLLL</sequence>
<comment type="caution">
    <text evidence="1">The sequence shown here is derived from an EMBL/GenBank/DDBJ whole genome shotgun (WGS) entry which is preliminary data.</text>
</comment>
<dbReference type="EMBL" id="WWEO01000045">
    <property type="protein sequence ID" value="NCD71845.1"/>
    <property type="molecule type" value="Genomic_DNA"/>
</dbReference>
<protein>
    <recommendedName>
        <fullName evidence="3">NHL repeat-containing protein</fullName>
    </recommendedName>
</protein>
<reference evidence="1" key="1">
    <citation type="submission" date="2020-01" db="EMBL/GenBank/DDBJ databases">
        <authorList>
            <person name="Seo Y.L."/>
        </authorList>
    </citation>
    <scope>NUCLEOTIDE SEQUENCE</scope>
    <source>
        <strain evidence="1">R11</strain>
    </source>
</reference>
<dbReference type="PROSITE" id="PS51257">
    <property type="entry name" value="PROKAR_LIPOPROTEIN"/>
    <property type="match status" value="1"/>
</dbReference>
<reference evidence="1" key="2">
    <citation type="submission" date="2020-10" db="EMBL/GenBank/DDBJ databases">
        <title>Mucilaginibacter sp. nov., isolated from soil.</title>
        <authorList>
            <person name="Jeon C.O."/>
        </authorList>
    </citation>
    <scope>NUCLEOTIDE SEQUENCE</scope>
    <source>
        <strain evidence="1">R11</strain>
    </source>
</reference>
<accession>A0A966DUK5</accession>
<dbReference type="Gene3D" id="2.120.10.30">
    <property type="entry name" value="TolB, C-terminal domain"/>
    <property type="match status" value="1"/>
</dbReference>
<gene>
    <name evidence="1" type="ORF">GSY63_20955</name>
</gene>
<keyword evidence="2" id="KW-1185">Reference proteome</keyword>
<evidence type="ECO:0008006" key="3">
    <source>
        <dbReference type="Google" id="ProtNLM"/>
    </source>
</evidence>
<proteinExistence type="predicted"/>
<dbReference type="Proteomes" id="UP000638732">
    <property type="component" value="Unassembled WGS sequence"/>
</dbReference>
<dbReference type="SUPFAM" id="SSF101898">
    <property type="entry name" value="NHL repeat"/>
    <property type="match status" value="1"/>
</dbReference>
<dbReference type="RefSeq" id="WP_166587821.1">
    <property type="nucleotide sequence ID" value="NZ_WWEO01000045.1"/>
</dbReference>
<name>A0A966DUK5_9SPHI</name>
<dbReference type="AlphaFoldDB" id="A0A966DUK5"/>
<evidence type="ECO:0000313" key="1">
    <source>
        <dbReference type="EMBL" id="NCD71845.1"/>
    </source>
</evidence>